<accession>A0ABX1Y282</accession>
<dbReference type="RefSeq" id="WP_216625445.1">
    <property type="nucleotide sequence ID" value="NZ_WHOA01000193.1"/>
</dbReference>
<dbReference type="Proteomes" id="UP000616779">
    <property type="component" value="Unassembled WGS sequence"/>
</dbReference>
<proteinExistence type="predicted"/>
<comment type="caution">
    <text evidence="1">The sequence shown here is derived from an EMBL/GenBank/DDBJ whole genome shotgun (WGS) entry which is preliminary data.</text>
</comment>
<keyword evidence="2" id="KW-1185">Reference proteome</keyword>
<evidence type="ECO:0000313" key="1">
    <source>
        <dbReference type="EMBL" id="NOU74983.1"/>
    </source>
</evidence>
<dbReference type="EMBL" id="WHOA01000193">
    <property type="protein sequence ID" value="NOU74983.1"/>
    <property type="molecule type" value="Genomic_DNA"/>
</dbReference>
<sequence>MERIIEALDVHPKEVFEDFEILDSRDELDKEKMIDSLKLLLKSRSLDEINIIHRLTKDVLLAIDYKK</sequence>
<gene>
    <name evidence="1" type="ORF">GC098_26960</name>
</gene>
<protein>
    <submittedName>
        <fullName evidence="1">Uncharacterized protein</fullName>
    </submittedName>
</protein>
<evidence type="ECO:0000313" key="2">
    <source>
        <dbReference type="Proteomes" id="UP000616779"/>
    </source>
</evidence>
<reference evidence="1 2" key="1">
    <citation type="submission" date="2019-10" db="EMBL/GenBank/DDBJ databases">
        <title>Description of Paenibacillus terrestris sp. nov.</title>
        <authorList>
            <person name="Carlier A."/>
            <person name="Qi S."/>
        </authorList>
    </citation>
    <scope>NUCLEOTIDE SEQUENCE [LARGE SCALE GENOMIC DNA]</scope>
    <source>
        <strain evidence="1 2">LMG 31458</strain>
    </source>
</reference>
<organism evidence="1 2">
    <name type="scientific">Paenibacillus phytorum</name>
    <dbReference type="NCBI Taxonomy" id="2654977"/>
    <lineage>
        <taxon>Bacteria</taxon>
        <taxon>Bacillati</taxon>
        <taxon>Bacillota</taxon>
        <taxon>Bacilli</taxon>
        <taxon>Bacillales</taxon>
        <taxon>Paenibacillaceae</taxon>
        <taxon>Paenibacillus</taxon>
    </lineage>
</organism>
<name>A0ABX1Y282_9BACL</name>